<sequence length="294" mass="33569">MKMPEASFFEWQGQFNSETDCLNHIKKMRWPNGFMCPRCGCEHAYELTTRQLYECSQCHKQTSVTADTLFHGSRIPLTKWFWAIYFLGSDKGSISALRLSKLIDVNWRTARLVLSKLRTAMGHRDSLYRLSGVIEIDDALVGGKRKGKRGRGAAGKTPVLVAVESKGKKAGFIAMQAVNRVCHDNVEQFVAKHLTIQQEVHKDGLPALNIIDKTQQHEARVTPSELVDEWLPWVHIAIGNLKAFLLGTFHGVTGKFLQEYLNEFCYRFNRRQMEREIPNRLLNLAIIHAPVHSH</sequence>
<evidence type="ECO:0000313" key="2">
    <source>
        <dbReference type="EMBL" id="GMA82572.1"/>
    </source>
</evidence>
<protein>
    <submittedName>
        <fullName evidence="2">DDE transposase</fullName>
    </submittedName>
</protein>
<proteinExistence type="predicted"/>
<feature type="domain" description="ISXO2-like transposase" evidence="1">
    <location>
        <begin position="129"/>
        <end position="269"/>
    </location>
</feature>
<dbReference type="Proteomes" id="UP001157046">
    <property type="component" value="Unassembled WGS sequence"/>
</dbReference>
<gene>
    <name evidence="2" type="ORF">GCM10025855_21050</name>
</gene>
<dbReference type="InterPro" id="IPR024442">
    <property type="entry name" value="Transposase_Zn_ribbon"/>
</dbReference>
<dbReference type="Pfam" id="PF12760">
    <property type="entry name" value="Zn_ribbon_IS1595"/>
    <property type="match status" value="1"/>
</dbReference>
<dbReference type="Pfam" id="PF12762">
    <property type="entry name" value="DDE_Tnp_IS1595"/>
    <property type="match status" value="1"/>
</dbReference>
<keyword evidence="3" id="KW-1185">Reference proteome</keyword>
<reference evidence="3" key="1">
    <citation type="journal article" date="2019" name="Int. J. Syst. Evol. Microbiol.">
        <title>The Global Catalogue of Microorganisms (GCM) 10K type strain sequencing project: providing services to taxonomists for standard genome sequencing and annotation.</title>
        <authorList>
            <consortium name="The Broad Institute Genomics Platform"/>
            <consortium name="The Broad Institute Genome Sequencing Center for Infectious Disease"/>
            <person name="Wu L."/>
            <person name="Ma J."/>
        </authorList>
    </citation>
    <scope>NUCLEOTIDE SEQUENCE [LARGE SCALE GENOMIC DNA]</scope>
    <source>
        <strain evidence="3">NBRC 102030</strain>
    </source>
</reference>
<organism evidence="2 3">
    <name type="scientific">Shewanella glacialipiscicola</name>
    <dbReference type="NCBI Taxonomy" id="614069"/>
    <lineage>
        <taxon>Bacteria</taxon>
        <taxon>Pseudomonadati</taxon>
        <taxon>Pseudomonadota</taxon>
        <taxon>Gammaproteobacteria</taxon>
        <taxon>Alteromonadales</taxon>
        <taxon>Shewanellaceae</taxon>
        <taxon>Shewanella</taxon>
    </lineage>
</organism>
<evidence type="ECO:0000259" key="1">
    <source>
        <dbReference type="SMART" id="SM01126"/>
    </source>
</evidence>
<comment type="caution">
    <text evidence="2">The sequence shown here is derived from an EMBL/GenBank/DDBJ whole genome shotgun (WGS) entry which is preliminary data.</text>
</comment>
<name>A0ABQ6J367_9GAMM</name>
<dbReference type="RefSeq" id="WP_220773410.1">
    <property type="nucleotide sequence ID" value="NZ_BPFC01000041.1"/>
</dbReference>
<evidence type="ECO:0000313" key="3">
    <source>
        <dbReference type="Proteomes" id="UP001157046"/>
    </source>
</evidence>
<dbReference type="InterPro" id="IPR024445">
    <property type="entry name" value="Tnp_ISXO2-like"/>
</dbReference>
<dbReference type="NCBIfam" id="NF033547">
    <property type="entry name" value="transpos_IS1595"/>
    <property type="match status" value="1"/>
</dbReference>
<dbReference type="EMBL" id="BSUY01000001">
    <property type="protein sequence ID" value="GMA82572.1"/>
    <property type="molecule type" value="Genomic_DNA"/>
</dbReference>
<accession>A0ABQ6J367</accession>
<dbReference type="SMART" id="SM01126">
    <property type="entry name" value="DDE_Tnp_IS1595"/>
    <property type="match status" value="1"/>
</dbReference>